<evidence type="ECO:0000313" key="1">
    <source>
        <dbReference type="EMBL" id="MFD0930765.1"/>
    </source>
</evidence>
<gene>
    <name evidence="1" type="ORF">ACFQ1T_13335</name>
</gene>
<protein>
    <recommendedName>
        <fullName evidence="3">Class I SAM-dependent methyltransferase</fullName>
    </recommendedName>
</protein>
<proteinExistence type="predicted"/>
<reference evidence="2" key="1">
    <citation type="journal article" date="2019" name="Int. J. Syst. Evol. Microbiol.">
        <title>The Global Catalogue of Microorganisms (GCM) 10K type strain sequencing project: providing services to taxonomists for standard genome sequencing and annotation.</title>
        <authorList>
            <consortium name="The Broad Institute Genomics Platform"/>
            <consortium name="The Broad Institute Genome Sequencing Center for Infectious Disease"/>
            <person name="Wu L."/>
            <person name="Ma J."/>
        </authorList>
    </citation>
    <scope>NUCLEOTIDE SEQUENCE [LARGE SCALE GENOMIC DNA]</scope>
    <source>
        <strain evidence="2">CCUG 59685</strain>
    </source>
</reference>
<organism evidence="1 2">
    <name type="scientific">Methylophilus glucosoxydans</name>
    <dbReference type="NCBI Taxonomy" id="752553"/>
    <lineage>
        <taxon>Bacteria</taxon>
        <taxon>Pseudomonadati</taxon>
        <taxon>Pseudomonadota</taxon>
        <taxon>Betaproteobacteria</taxon>
        <taxon>Nitrosomonadales</taxon>
        <taxon>Methylophilaceae</taxon>
        <taxon>Methylophilus</taxon>
    </lineage>
</organism>
<evidence type="ECO:0000313" key="2">
    <source>
        <dbReference type="Proteomes" id="UP001597106"/>
    </source>
</evidence>
<dbReference type="EMBL" id="JBHTJW010000003">
    <property type="protein sequence ID" value="MFD0930765.1"/>
    <property type="molecule type" value="Genomic_DNA"/>
</dbReference>
<keyword evidence="2" id="KW-1185">Reference proteome</keyword>
<name>A0ABW3GM18_9PROT</name>
<dbReference type="Proteomes" id="UP001597106">
    <property type="component" value="Unassembled WGS sequence"/>
</dbReference>
<evidence type="ECO:0008006" key="3">
    <source>
        <dbReference type="Google" id="ProtNLM"/>
    </source>
</evidence>
<sequence length="297" mass="34303">MKTIFELVKLVLDDLYKETKNEHSGDESATDKEIKEQIEYLADNYKKLTDKNSPGINYKKPATRFAYVYKYVASHADYIFQLLENLELKNPDKFEPIKSIFLKDILKISCIGGGPGSDIVGLLKYLLSLDKQKVSRVTCYLCDKEQAWADSWTEIDNKTSLKEIILNTNFQPLDVTDSTSWQYQKKFLDSDIFTLSYFVSEVSRLDKEDLENFWDTIFTKSKTGSAFIFIDNAHTDFTTYFDNKWSEKGMKVISSADATVTPSSNEQLSVFGEYLTKFPNKPKLRSQISFRLLIKEQ</sequence>
<accession>A0ABW3GM18</accession>
<dbReference type="RefSeq" id="WP_379077598.1">
    <property type="nucleotide sequence ID" value="NZ_JBHTJW010000003.1"/>
</dbReference>
<comment type="caution">
    <text evidence="1">The sequence shown here is derived from an EMBL/GenBank/DDBJ whole genome shotgun (WGS) entry which is preliminary data.</text>
</comment>